<evidence type="ECO:0000256" key="1">
    <source>
        <dbReference type="ARBA" id="ARBA00001966"/>
    </source>
</evidence>
<accession>A0ABQ5R8J9</accession>
<dbReference type="PANTHER" id="PTHR43409">
    <property type="entry name" value="ANAEROBIC MAGNESIUM-PROTOPORPHYRIN IX MONOMETHYL ESTER CYCLASE-RELATED"/>
    <property type="match status" value="1"/>
</dbReference>
<evidence type="ECO:0000313" key="7">
    <source>
        <dbReference type="EMBL" id="GLI02713.1"/>
    </source>
</evidence>
<organism evidence="7 8">
    <name type="scientific">Phytohabitans aurantiacus</name>
    <dbReference type="NCBI Taxonomy" id="3016789"/>
    <lineage>
        <taxon>Bacteria</taxon>
        <taxon>Bacillati</taxon>
        <taxon>Actinomycetota</taxon>
        <taxon>Actinomycetes</taxon>
        <taxon>Micromonosporales</taxon>
        <taxon>Micromonosporaceae</taxon>
    </lineage>
</organism>
<dbReference type="InterPro" id="IPR007197">
    <property type="entry name" value="rSAM"/>
</dbReference>
<dbReference type="SFLD" id="SFLDG01082">
    <property type="entry name" value="B12-binding_domain_containing"/>
    <property type="match status" value="1"/>
</dbReference>
<keyword evidence="3" id="KW-0479">Metal-binding</keyword>
<dbReference type="Proteomes" id="UP001144280">
    <property type="component" value="Unassembled WGS sequence"/>
</dbReference>
<comment type="caution">
    <text evidence="7">The sequence shown here is derived from an EMBL/GenBank/DDBJ whole genome shotgun (WGS) entry which is preliminary data.</text>
</comment>
<dbReference type="PROSITE" id="PS51918">
    <property type="entry name" value="RADICAL_SAM"/>
    <property type="match status" value="1"/>
</dbReference>
<dbReference type="SUPFAM" id="SSF102114">
    <property type="entry name" value="Radical SAM enzymes"/>
    <property type="match status" value="1"/>
</dbReference>
<keyword evidence="2" id="KW-0949">S-adenosyl-L-methionine</keyword>
<protein>
    <submittedName>
        <fullName evidence="7">Radical SAM protein</fullName>
    </submittedName>
</protein>
<dbReference type="NCBIfam" id="NF040546">
    <property type="entry name" value="rSAM_CUAEP"/>
    <property type="match status" value="1"/>
</dbReference>
<name>A0ABQ5R8J9_9ACTN</name>
<gene>
    <name evidence="7" type="ORF">Pa4123_79910</name>
</gene>
<dbReference type="InterPro" id="IPR006158">
    <property type="entry name" value="Cobalamin-bd"/>
</dbReference>
<dbReference type="EMBL" id="BSDI01000068">
    <property type="protein sequence ID" value="GLI02713.1"/>
    <property type="molecule type" value="Genomic_DNA"/>
</dbReference>
<dbReference type="PANTHER" id="PTHR43409:SF7">
    <property type="entry name" value="BLL1977 PROTEIN"/>
    <property type="match status" value="1"/>
</dbReference>
<evidence type="ECO:0000256" key="3">
    <source>
        <dbReference type="ARBA" id="ARBA00022723"/>
    </source>
</evidence>
<dbReference type="InterPro" id="IPR051198">
    <property type="entry name" value="BchE-like"/>
</dbReference>
<evidence type="ECO:0000313" key="8">
    <source>
        <dbReference type="Proteomes" id="UP001144280"/>
    </source>
</evidence>
<dbReference type="InterPro" id="IPR023404">
    <property type="entry name" value="rSAM_horseshoe"/>
</dbReference>
<feature type="domain" description="Radical SAM core" evidence="6">
    <location>
        <begin position="156"/>
        <end position="373"/>
    </location>
</feature>
<keyword evidence="5" id="KW-0411">Iron-sulfur</keyword>
<dbReference type="InterPro" id="IPR006638">
    <property type="entry name" value="Elp3/MiaA/NifB-like_rSAM"/>
</dbReference>
<dbReference type="Pfam" id="PF04055">
    <property type="entry name" value="Radical_SAM"/>
    <property type="match status" value="1"/>
</dbReference>
<comment type="cofactor">
    <cofactor evidence="1">
        <name>[4Fe-4S] cluster</name>
        <dbReference type="ChEBI" id="CHEBI:49883"/>
    </cofactor>
</comment>
<keyword evidence="4" id="KW-0408">Iron</keyword>
<evidence type="ECO:0000256" key="4">
    <source>
        <dbReference type="ARBA" id="ARBA00023004"/>
    </source>
</evidence>
<dbReference type="Pfam" id="PF02310">
    <property type="entry name" value="B12-binding"/>
    <property type="match status" value="1"/>
</dbReference>
<sequence length="458" mass="50661">MTRVLLVSTYDLGHQSFGLASPAAWLAADGAEVSCLDLAVQTLDEAVVRAADLVAFYLPMHTATRIAADLIPRVRLLNPRARLCAYGLYAPVNRDLLHELGVDAVIGGEFEEPLAALVRGDGEHDTVSLARQDFLVPSRQDLPTLDRYAHLTLPDGTTRTVGYTEATRGCKHLCRHCPIVPVYGGRFRVVQRDVVLADIRQQIAAGAQHITFGDPDFFNGPAHALALVRSIHEEFPELTYDVTIKVEHLVANLDRMSVLRDTGCIMITSAVESVDERILEIFDKQHSRADFLKVVNGLREVGIHLNPTFVAFTPWTSLEGYMAFLDEIDELDLVASVAPIQYAIRLLIPEGSKLLELADVQNLVEPFDRTRLCYPWRHPDPAVDALQEAVFALVAEATERRESRAAVFDAVRPLVAAQVGGPTVTNPRPIRTSRPVPQLSEPWYCCAEPTEDQRISPI</sequence>
<reference evidence="7" key="1">
    <citation type="submission" date="2022-12" db="EMBL/GenBank/DDBJ databases">
        <title>New Phytohabitans aurantiacus sp. RD004123 nov., an actinomycete isolated from soil.</title>
        <authorList>
            <person name="Triningsih D.W."/>
            <person name="Harunari E."/>
            <person name="Igarashi Y."/>
        </authorList>
    </citation>
    <scope>NUCLEOTIDE SEQUENCE</scope>
    <source>
        <strain evidence="7">RD004123</strain>
    </source>
</reference>
<proteinExistence type="predicted"/>
<dbReference type="InterPro" id="IPR054699">
    <property type="entry name" value="rSAM_CUAEP"/>
</dbReference>
<evidence type="ECO:0000259" key="6">
    <source>
        <dbReference type="PROSITE" id="PS51918"/>
    </source>
</evidence>
<dbReference type="InterPro" id="IPR058240">
    <property type="entry name" value="rSAM_sf"/>
</dbReference>
<evidence type="ECO:0000256" key="2">
    <source>
        <dbReference type="ARBA" id="ARBA00022691"/>
    </source>
</evidence>
<keyword evidence="8" id="KW-1185">Reference proteome</keyword>
<evidence type="ECO:0000256" key="5">
    <source>
        <dbReference type="ARBA" id="ARBA00023014"/>
    </source>
</evidence>
<dbReference type="Gene3D" id="3.80.30.20">
    <property type="entry name" value="tm_1862 like domain"/>
    <property type="match status" value="1"/>
</dbReference>
<dbReference type="SMART" id="SM00729">
    <property type="entry name" value="Elp3"/>
    <property type="match status" value="1"/>
</dbReference>
<dbReference type="CDD" id="cd01335">
    <property type="entry name" value="Radical_SAM"/>
    <property type="match status" value="1"/>
</dbReference>
<dbReference type="RefSeq" id="WP_281904376.1">
    <property type="nucleotide sequence ID" value="NZ_BSDI01000068.1"/>
</dbReference>
<dbReference type="SFLD" id="SFLDS00029">
    <property type="entry name" value="Radical_SAM"/>
    <property type="match status" value="1"/>
</dbReference>